<dbReference type="EMBL" id="FRBU01000018">
    <property type="protein sequence ID" value="SHL96115.1"/>
    <property type="molecule type" value="Genomic_DNA"/>
</dbReference>
<keyword evidence="3" id="KW-1185">Reference proteome</keyword>
<reference evidence="3" key="1">
    <citation type="submission" date="2016-11" db="EMBL/GenBank/DDBJ databases">
        <authorList>
            <person name="Varghese N."/>
            <person name="Submissions S."/>
        </authorList>
    </citation>
    <scope>NUCLEOTIDE SEQUENCE [LARGE SCALE GENOMIC DNA]</scope>
    <source>
        <strain evidence="3">DSM 3661</strain>
    </source>
</reference>
<keyword evidence="1" id="KW-1133">Transmembrane helix</keyword>
<keyword evidence="2" id="KW-0449">Lipoprotein</keyword>
<dbReference type="STRING" id="69322.SAMN05443669_101860"/>
<dbReference type="Proteomes" id="UP000184260">
    <property type="component" value="Unassembled WGS sequence"/>
</dbReference>
<evidence type="ECO:0000313" key="3">
    <source>
        <dbReference type="Proteomes" id="UP000184260"/>
    </source>
</evidence>
<feature type="transmembrane region" description="Helical" evidence="1">
    <location>
        <begin position="12"/>
        <end position="30"/>
    </location>
</feature>
<evidence type="ECO:0000256" key="1">
    <source>
        <dbReference type="SAM" id="Phobius"/>
    </source>
</evidence>
<name>A0A1M7EWA5_9FLAO</name>
<proteinExistence type="predicted"/>
<organism evidence="2 3">
    <name type="scientific">Flavobacterium xanthum</name>
    <dbReference type="NCBI Taxonomy" id="69322"/>
    <lineage>
        <taxon>Bacteria</taxon>
        <taxon>Pseudomonadati</taxon>
        <taxon>Bacteroidota</taxon>
        <taxon>Flavobacteriia</taxon>
        <taxon>Flavobacteriales</taxon>
        <taxon>Flavobacteriaceae</taxon>
        <taxon>Flavobacterium</taxon>
    </lineage>
</organism>
<keyword evidence="1" id="KW-0812">Transmembrane</keyword>
<protein>
    <submittedName>
        <fullName evidence="2">Predicted lipoprotein</fullName>
    </submittedName>
</protein>
<dbReference type="AlphaFoldDB" id="A0A1M7EWA5"/>
<gene>
    <name evidence="2" type="ORF">SAMN05443669_101860</name>
</gene>
<dbReference type="Pfam" id="PF10043">
    <property type="entry name" value="DUF2279"/>
    <property type="match status" value="1"/>
</dbReference>
<sequence>MDQQSRSEKIILKFKVFVIFFLFIGFQIAFSQNQEESFFKPSDSLNAKRQNSVIISEAVLATGTLIGLNQLWYAEYPKSNFHFINDNSEWLQMDKAGHVFSSYHLGRFGAEMLHWSGATKRNQLLYGAGLGFAFLTAVEVLDGYSSEWGASSGDIIANAAGTALYVSQELIWKEQRITPKFSFHTTKYASERPEVLGSFFSEQILKDYNGQTYWLSVNLHSFAKGSKIPKWLNVALGYGAEGMITGRNENRTTFSASNPQRFRQFYLSLDVDLTKIKTNSHFLKTVFSVFNTIKIPAPTIELVRFNEVKYHLIYF</sequence>
<evidence type="ECO:0000313" key="2">
    <source>
        <dbReference type="EMBL" id="SHL96115.1"/>
    </source>
</evidence>
<keyword evidence="1" id="KW-0472">Membrane</keyword>
<dbReference type="InterPro" id="IPR018736">
    <property type="entry name" value="DUF2279_periplasmic_lipo"/>
</dbReference>
<accession>A0A1M7EWA5</accession>